<dbReference type="AlphaFoldDB" id="A0A1E3A1X7"/>
<dbReference type="SUPFAM" id="SSF48452">
    <property type="entry name" value="TPR-like"/>
    <property type="match status" value="1"/>
</dbReference>
<reference evidence="2 3" key="1">
    <citation type="submission" date="2016-07" db="EMBL/GenBank/DDBJ databases">
        <title>Characterization of isolates of Eisenbergiella tayi derived from blood cultures, using whole genome sequencing.</title>
        <authorList>
            <person name="Burdz T."/>
            <person name="Wiebe D."/>
            <person name="Huynh C."/>
            <person name="Bernard K."/>
        </authorList>
    </citation>
    <scope>NUCLEOTIDE SEQUENCE [LARGE SCALE GENOMIC DNA]</scope>
    <source>
        <strain evidence="2 3">NML 120489</strain>
    </source>
</reference>
<dbReference type="Gene3D" id="1.10.10.10">
    <property type="entry name" value="Winged helix-like DNA-binding domain superfamily/Winged helix DNA-binding domain"/>
    <property type="match status" value="1"/>
</dbReference>
<dbReference type="GO" id="GO:0006355">
    <property type="term" value="P:regulation of DNA-templated transcription"/>
    <property type="evidence" value="ECO:0007669"/>
    <property type="project" value="InterPro"/>
</dbReference>
<dbReference type="Pfam" id="PF03704">
    <property type="entry name" value="BTAD"/>
    <property type="match status" value="1"/>
</dbReference>
<dbReference type="InterPro" id="IPR016032">
    <property type="entry name" value="Sig_transdc_resp-reg_C-effctor"/>
</dbReference>
<dbReference type="RefSeq" id="WP_069159350.1">
    <property type="nucleotide sequence ID" value="NZ_JBKXXQ010000002.1"/>
</dbReference>
<dbReference type="GO" id="GO:0003677">
    <property type="term" value="F:DNA binding"/>
    <property type="evidence" value="ECO:0007669"/>
    <property type="project" value="InterPro"/>
</dbReference>
<evidence type="ECO:0000313" key="3">
    <source>
        <dbReference type="Proteomes" id="UP000095003"/>
    </source>
</evidence>
<organism evidence="2 3">
    <name type="scientific">Eisenbergiella tayi</name>
    <dbReference type="NCBI Taxonomy" id="1432052"/>
    <lineage>
        <taxon>Bacteria</taxon>
        <taxon>Bacillati</taxon>
        <taxon>Bacillota</taxon>
        <taxon>Clostridia</taxon>
        <taxon>Lachnospirales</taxon>
        <taxon>Lachnospiraceae</taxon>
        <taxon>Eisenbergiella</taxon>
    </lineage>
</organism>
<dbReference type="Proteomes" id="UP000095003">
    <property type="component" value="Unassembled WGS sequence"/>
</dbReference>
<dbReference type="PANTHER" id="PTHR35807">
    <property type="entry name" value="TRANSCRIPTIONAL REGULATOR REDD-RELATED"/>
    <property type="match status" value="1"/>
</dbReference>
<dbReference type="Gene3D" id="1.25.40.10">
    <property type="entry name" value="Tetratricopeptide repeat domain"/>
    <property type="match status" value="1"/>
</dbReference>
<dbReference type="EMBL" id="MCGI01000008">
    <property type="protein sequence ID" value="ODM02740.1"/>
    <property type="molecule type" value="Genomic_DNA"/>
</dbReference>
<protein>
    <submittedName>
        <fullName evidence="2">Bacterial transcriptional activator domain protein</fullName>
    </submittedName>
</protein>
<dbReference type="InterPro" id="IPR051677">
    <property type="entry name" value="AfsR-DnrI-RedD_regulator"/>
</dbReference>
<dbReference type="SUPFAM" id="SSF46894">
    <property type="entry name" value="C-terminal effector domain of the bipartite response regulators"/>
    <property type="match status" value="1"/>
</dbReference>
<dbReference type="PATRIC" id="fig|1432052.3.peg.6595"/>
<feature type="domain" description="Bacterial transcriptional activator" evidence="1">
    <location>
        <begin position="112"/>
        <end position="253"/>
    </location>
</feature>
<dbReference type="SMART" id="SM01043">
    <property type="entry name" value="BTAD"/>
    <property type="match status" value="1"/>
</dbReference>
<dbReference type="InterPro" id="IPR011990">
    <property type="entry name" value="TPR-like_helical_dom_sf"/>
</dbReference>
<dbReference type="GeneID" id="93300893"/>
<accession>A0A1E3A1X7</accession>
<proteinExistence type="predicted"/>
<evidence type="ECO:0000313" key="2">
    <source>
        <dbReference type="EMBL" id="ODM02740.1"/>
    </source>
</evidence>
<name>A0A1E3A1X7_9FIRM</name>
<comment type="caution">
    <text evidence="2">The sequence shown here is derived from an EMBL/GenBank/DDBJ whole genome shotgun (WGS) entry which is preliminary data.</text>
</comment>
<dbReference type="InterPro" id="IPR005158">
    <property type="entry name" value="BTAD"/>
</dbReference>
<dbReference type="InterPro" id="IPR036388">
    <property type="entry name" value="WH-like_DNA-bd_sf"/>
</dbReference>
<gene>
    <name evidence="2" type="ORF">BEH84_05971</name>
</gene>
<sequence length="416" mass="48332">MEDKKIINVNMLGGFSLSQGKEPIPLEYANTTKMIQLLISVLAAGNAGIPRKQLIDRLYGNDVLEDPAVTLRVNAHRLRKYLKKTEAFKDADCIRIKLGNYFWDRNEVPVELDTEVFVNAYEQAEMETDEESKLSYLMKACRVYQGDFLPELGGEEWVAIACADYQKKYFECLKEAEIILLKQDRHEELLELSEQACRYYPYEEFYLLQIDCLMSLGRFKEAMEVYEKATTFYFEELGLTPSEEMVERFHAMSDKVQYHAVVMTDIKQGLQEEKFQSGAYFCTYPGFTDCYHIVCRMLERNGQSAYLMLCTMVDREGRPLTDEVKLEKYMEKLKLAIGTSLRKGDFYTRYGMNQYLMLLNGLRLEDCVIIQHRIDGRFLSFGLKARAAIEYKVQPAAEDSLPKENITFTKTNSLWD</sequence>
<evidence type="ECO:0000259" key="1">
    <source>
        <dbReference type="SMART" id="SM01043"/>
    </source>
</evidence>